<dbReference type="AlphaFoldDB" id="A0A0D2MJE6"/>
<evidence type="ECO:0000256" key="1">
    <source>
        <dbReference type="SAM" id="MobiDB-lite"/>
    </source>
</evidence>
<protein>
    <submittedName>
        <fullName evidence="2">Uncharacterized protein</fullName>
    </submittedName>
</protein>
<feature type="compositionally biased region" description="Basic residues" evidence="1">
    <location>
        <begin position="1"/>
        <end position="38"/>
    </location>
</feature>
<feature type="non-terminal residue" evidence="2">
    <location>
        <position position="1"/>
    </location>
</feature>
<dbReference type="Proteomes" id="UP000054498">
    <property type="component" value="Unassembled WGS sequence"/>
</dbReference>
<dbReference type="EMBL" id="KK103697">
    <property type="protein sequence ID" value="KIY95100.1"/>
    <property type="molecule type" value="Genomic_DNA"/>
</dbReference>
<sequence length="114" mass="13065">RAGRARWRRARPRPRPRPQPRPRPPRRNLGRPRGRRRPGLSLGQRRGQPLRDHRPAGRLSIWPCGLWGLLPAGLRLHGLCRPPGLRRLHAAAGLRRRWGGLPDLERRAVVLCAV</sequence>
<dbReference type="KEGG" id="mng:MNEG_12862"/>
<dbReference type="RefSeq" id="XP_013894120.1">
    <property type="nucleotide sequence ID" value="XM_014038666.1"/>
</dbReference>
<evidence type="ECO:0000313" key="3">
    <source>
        <dbReference type="Proteomes" id="UP000054498"/>
    </source>
</evidence>
<organism evidence="2 3">
    <name type="scientific">Monoraphidium neglectum</name>
    <dbReference type="NCBI Taxonomy" id="145388"/>
    <lineage>
        <taxon>Eukaryota</taxon>
        <taxon>Viridiplantae</taxon>
        <taxon>Chlorophyta</taxon>
        <taxon>core chlorophytes</taxon>
        <taxon>Chlorophyceae</taxon>
        <taxon>CS clade</taxon>
        <taxon>Sphaeropleales</taxon>
        <taxon>Selenastraceae</taxon>
        <taxon>Monoraphidium</taxon>
    </lineage>
</organism>
<evidence type="ECO:0000313" key="2">
    <source>
        <dbReference type="EMBL" id="KIY95100.1"/>
    </source>
</evidence>
<reference evidence="2 3" key="1">
    <citation type="journal article" date="2013" name="BMC Genomics">
        <title>Reconstruction of the lipid metabolism for the microalga Monoraphidium neglectum from its genome sequence reveals characteristics suitable for biofuel production.</title>
        <authorList>
            <person name="Bogen C."/>
            <person name="Al-Dilaimi A."/>
            <person name="Albersmeier A."/>
            <person name="Wichmann J."/>
            <person name="Grundmann M."/>
            <person name="Rupp O."/>
            <person name="Lauersen K.J."/>
            <person name="Blifernez-Klassen O."/>
            <person name="Kalinowski J."/>
            <person name="Goesmann A."/>
            <person name="Mussgnug J.H."/>
            <person name="Kruse O."/>
        </authorList>
    </citation>
    <scope>NUCLEOTIDE SEQUENCE [LARGE SCALE GENOMIC DNA]</scope>
    <source>
        <strain evidence="2 3">SAG 48.87</strain>
    </source>
</reference>
<gene>
    <name evidence="2" type="ORF">MNEG_12862</name>
</gene>
<proteinExistence type="predicted"/>
<dbReference type="GeneID" id="25730267"/>
<keyword evidence="3" id="KW-1185">Reference proteome</keyword>
<feature type="region of interest" description="Disordered" evidence="1">
    <location>
        <begin position="1"/>
        <end position="58"/>
    </location>
</feature>
<feature type="non-terminal residue" evidence="2">
    <location>
        <position position="114"/>
    </location>
</feature>
<accession>A0A0D2MJE6</accession>
<name>A0A0D2MJE6_9CHLO</name>